<evidence type="ECO:0000313" key="1">
    <source>
        <dbReference type="EMBL" id="VEL17275.1"/>
    </source>
</evidence>
<keyword evidence="2" id="KW-1185">Reference proteome</keyword>
<dbReference type="AlphaFoldDB" id="A0A448WQ01"/>
<sequence length="257" mass="26923">MPIPSNLPTTISSVAYDSKLSCCPEDPRMFVELAMSTDDPEQLPSVSTSVNGFPGLGQAPLAQPESGREWAVDSHTLLPLPSIVGYALASPEASAWARSRDVLFRDTMRAKYPKSLISAIDGGIVSASEALRNVGTLSGVGLEVGGRSVLANALTQVPGLELDAHHVATMTSMAAPAMETLATSTTTPVAELAGDIDSLAGERTALGMSAVLPLSSGAGENSSAYCRPVEKPLLMLQATQKPFLTVTDLIKVNYNYF</sequence>
<organism evidence="1 2">
    <name type="scientific">Protopolystoma xenopodis</name>
    <dbReference type="NCBI Taxonomy" id="117903"/>
    <lineage>
        <taxon>Eukaryota</taxon>
        <taxon>Metazoa</taxon>
        <taxon>Spiralia</taxon>
        <taxon>Lophotrochozoa</taxon>
        <taxon>Platyhelminthes</taxon>
        <taxon>Monogenea</taxon>
        <taxon>Polyopisthocotylea</taxon>
        <taxon>Polystomatidea</taxon>
        <taxon>Polystomatidae</taxon>
        <taxon>Protopolystoma</taxon>
    </lineage>
</organism>
<dbReference type="EMBL" id="CAAALY010031886">
    <property type="protein sequence ID" value="VEL17275.1"/>
    <property type="molecule type" value="Genomic_DNA"/>
</dbReference>
<protein>
    <submittedName>
        <fullName evidence="1">Uncharacterized protein</fullName>
    </submittedName>
</protein>
<evidence type="ECO:0000313" key="2">
    <source>
        <dbReference type="Proteomes" id="UP000784294"/>
    </source>
</evidence>
<accession>A0A448WQ01</accession>
<name>A0A448WQ01_9PLAT</name>
<comment type="caution">
    <text evidence="1">The sequence shown here is derived from an EMBL/GenBank/DDBJ whole genome shotgun (WGS) entry which is preliminary data.</text>
</comment>
<gene>
    <name evidence="1" type="ORF">PXEA_LOCUS10715</name>
</gene>
<proteinExistence type="predicted"/>
<dbReference type="Proteomes" id="UP000784294">
    <property type="component" value="Unassembled WGS sequence"/>
</dbReference>
<reference evidence="1" key="1">
    <citation type="submission" date="2018-11" db="EMBL/GenBank/DDBJ databases">
        <authorList>
            <consortium name="Pathogen Informatics"/>
        </authorList>
    </citation>
    <scope>NUCLEOTIDE SEQUENCE</scope>
</reference>